<evidence type="ECO:0000259" key="6">
    <source>
        <dbReference type="Pfam" id="PF04577"/>
    </source>
</evidence>
<feature type="domain" description="Glycosyltransferase 61 catalytic" evidence="6">
    <location>
        <begin position="175"/>
        <end position="360"/>
    </location>
</feature>
<keyword evidence="5" id="KW-1133">Transmembrane helix</keyword>
<evidence type="ECO:0000256" key="1">
    <source>
        <dbReference type="ARBA" id="ARBA00004323"/>
    </source>
</evidence>
<keyword evidence="2" id="KW-0328">Glycosyltransferase</keyword>
<keyword evidence="5" id="KW-0812">Transmembrane</keyword>
<dbReference type="Proteomes" id="UP001202328">
    <property type="component" value="Unassembled WGS sequence"/>
</dbReference>
<dbReference type="GO" id="GO:0016763">
    <property type="term" value="F:pentosyltransferase activity"/>
    <property type="evidence" value="ECO:0007669"/>
    <property type="project" value="UniProtKB-ARBA"/>
</dbReference>
<dbReference type="AlphaFoldDB" id="A0AAD4T786"/>
<evidence type="ECO:0000256" key="2">
    <source>
        <dbReference type="ARBA" id="ARBA00022676"/>
    </source>
</evidence>
<evidence type="ECO:0000256" key="3">
    <source>
        <dbReference type="ARBA" id="ARBA00022679"/>
    </source>
</evidence>
<keyword evidence="8" id="KW-1185">Reference proteome</keyword>
<dbReference type="PANTHER" id="PTHR20961">
    <property type="entry name" value="GLYCOSYLTRANSFERASE"/>
    <property type="match status" value="1"/>
</dbReference>
<protein>
    <recommendedName>
        <fullName evidence="6">Glycosyltransferase 61 catalytic domain-containing protein</fullName>
    </recommendedName>
</protein>
<evidence type="ECO:0000313" key="7">
    <source>
        <dbReference type="EMBL" id="KAI3941454.1"/>
    </source>
</evidence>
<evidence type="ECO:0000256" key="5">
    <source>
        <dbReference type="SAM" id="Phobius"/>
    </source>
</evidence>
<keyword evidence="5" id="KW-0472">Membrane</keyword>
<evidence type="ECO:0000313" key="8">
    <source>
        <dbReference type="Proteomes" id="UP001202328"/>
    </source>
</evidence>
<proteinExistence type="predicted"/>
<comment type="subcellular location">
    <subcellularLocation>
        <location evidence="1">Golgi apparatus membrane</location>
        <topology evidence="1">Single-pass type II membrane protein</topology>
    </subcellularLocation>
</comment>
<dbReference type="Pfam" id="PF04577">
    <property type="entry name" value="Glyco_transf_61"/>
    <property type="match status" value="1"/>
</dbReference>
<keyword evidence="4" id="KW-0325">Glycoprotein</keyword>
<feature type="transmembrane region" description="Helical" evidence="5">
    <location>
        <begin position="7"/>
        <end position="27"/>
    </location>
</feature>
<organism evidence="7 8">
    <name type="scientific">Papaver atlanticum</name>
    <dbReference type="NCBI Taxonomy" id="357466"/>
    <lineage>
        <taxon>Eukaryota</taxon>
        <taxon>Viridiplantae</taxon>
        <taxon>Streptophyta</taxon>
        <taxon>Embryophyta</taxon>
        <taxon>Tracheophyta</taxon>
        <taxon>Spermatophyta</taxon>
        <taxon>Magnoliopsida</taxon>
        <taxon>Ranunculales</taxon>
        <taxon>Papaveraceae</taxon>
        <taxon>Papaveroideae</taxon>
        <taxon>Papaver</taxon>
    </lineage>
</organism>
<evidence type="ECO:0000256" key="4">
    <source>
        <dbReference type="ARBA" id="ARBA00023180"/>
    </source>
</evidence>
<dbReference type="PANTHER" id="PTHR20961:SF108">
    <property type="entry name" value="GLYCOSYLTRANSFERASE"/>
    <property type="match status" value="1"/>
</dbReference>
<sequence length="455" mass="50764">MNKLRGGALPISVSLVLILLPLIYVALFRSNSIDALILWTNQLSNWNGYNQMSRFMGDGAIGSIQRLVRGRGRIELETTGFSCNSSSLHSDICVSTDLVTIDMKSRTVYIPQKQSLPPINWIVQPYARKGDKAALGNVAKVEIIRGIKNKPPPPCDIFHNVPAVVFSSGGYRGNFFHEINDVMIPLFLTTRHFQSQVQLVATDYKEHWDSKYHQILTSLSNYKVINPAEDEKVHCFSGGVIGLVYHGDLTCNTSGIPGGYSTNDFRRFLRDSFNLKIKNVTEIEKPVLILISRQRTRALLNEKEILGLATELGFKAITTTPERMSNLSRFSDEINSCSVLLGVHGAGLTNALFLPDGAVMLQVVPLGLEWASATYYGSKVVGKMNVRYLEYKIIPEESSLLEKYGRDSPVINNPATIGKQGYAVSSKIYLRGQNVTLDISRFRKTLLQALELFRR</sequence>
<dbReference type="EMBL" id="JAJJMB010004873">
    <property type="protein sequence ID" value="KAI3941454.1"/>
    <property type="molecule type" value="Genomic_DNA"/>
</dbReference>
<name>A0AAD4T786_9MAGN</name>
<reference evidence="7" key="1">
    <citation type="submission" date="2022-04" db="EMBL/GenBank/DDBJ databases">
        <title>A functionally conserved STORR gene fusion in Papaver species that diverged 16.8 million years ago.</title>
        <authorList>
            <person name="Catania T."/>
        </authorList>
    </citation>
    <scope>NUCLEOTIDE SEQUENCE</scope>
    <source>
        <strain evidence="7">S-188037</strain>
    </source>
</reference>
<gene>
    <name evidence="7" type="ORF">MKW98_022461</name>
</gene>
<dbReference type="GO" id="GO:0000139">
    <property type="term" value="C:Golgi membrane"/>
    <property type="evidence" value="ECO:0007669"/>
    <property type="project" value="UniProtKB-SubCell"/>
</dbReference>
<dbReference type="InterPro" id="IPR007657">
    <property type="entry name" value="Glycosyltransferase_61"/>
</dbReference>
<dbReference type="InterPro" id="IPR049625">
    <property type="entry name" value="Glyco_transf_61_cat"/>
</dbReference>
<accession>A0AAD4T786</accession>
<comment type="caution">
    <text evidence="7">The sequence shown here is derived from an EMBL/GenBank/DDBJ whole genome shotgun (WGS) entry which is preliminary data.</text>
</comment>
<keyword evidence="3" id="KW-0808">Transferase</keyword>